<keyword evidence="2" id="KW-1185">Reference proteome</keyword>
<dbReference type="GO" id="GO:0000502">
    <property type="term" value="C:proteasome complex"/>
    <property type="evidence" value="ECO:0007669"/>
    <property type="project" value="UniProtKB-KW"/>
</dbReference>
<reference evidence="1 2" key="1">
    <citation type="submission" date="2019-12" db="EMBL/GenBank/DDBJ databases">
        <title>Alteromonas phage V22 represents a new genus of marine bacteriophages that requires a novel tail fiber chaperone for host recognition.</title>
        <authorList>
            <person name="Gonzalez-Serrano R."/>
            <person name="Dunne M."/>
            <person name="Rosselli R."/>
            <person name="Martin-Cuadrado A.-B."/>
            <person name="Grosboillot V."/>
            <person name="Zinsli L."/>
            <person name="Roda-Garcia J.J."/>
            <person name="Loessner M.J."/>
            <person name="Rodriguez-Valera F."/>
        </authorList>
    </citation>
    <scope>NUCLEOTIDE SEQUENCE [LARGE SCALE GENOMIC DNA]</scope>
</reference>
<dbReference type="KEGG" id="vg:55626536"/>
<evidence type="ECO:0000313" key="1">
    <source>
        <dbReference type="EMBL" id="QHZ59843.1"/>
    </source>
</evidence>
<dbReference type="SUPFAM" id="SSF56235">
    <property type="entry name" value="N-terminal nucleophile aminohydrolases (Ntn hydrolases)"/>
    <property type="match status" value="1"/>
</dbReference>
<name>A0A6C0R1F8_9CAUD</name>
<dbReference type="EMBL" id="MN877442">
    <property type="protein sequence ID" value="QHZ59843.1"/>
    <property type="molecule type" value="Genomic_DNA"/>
</dbReference>
<evidence type="ECO:0000313" key="2">
    <source>
        <dbReference type="Proteomes" id="UP000479357"/>
    </source>
</evidence>
<dbReference type="GeneID" id="55626536"/>
<keyword evidence="1" id="KW-0647">Proteasome</keyword>
<dbReference type="Proteomes" id="UP000479357">
    <property type="component" value="Segment"/>
</dbReference>
<organism evidence="1 2">
    <name type="scientific">Alteromonas phage vB_AmeM_PT11-V22</name>
    <dbReference type="NCBI Taxonomy" id="2704031"/>
    <lineage>
        <taxon>Viruses</taxon>
        <taxon>Duplodnaviria</taxon>
        <taxon>Heunggongvirae</taxon>
        <taxon>Uroviricota</taxon>
        <taxon>Caudoviricetes</taxon>
        <taxon>Myoalterovirus</taxon>
        <taxon>Myoalterovirus PT11V22</taxon>
    </lineage>
</organism>
<dbReference type="InterPro" id="IPR029055">
    <property type="entry name" value="Ntn_hydrolases_N"/>
</dbReference>
<protein>
    <submittedName>
        <fullName evidence="1">Proteasome-like protein</fullName>
    </submittedName>
</protein>
<dbReference type="RefSeq" id="YP_009855796.1">
    <property type="nucleotide sequence ID" value="NC_048847.1"/>
</dbReference>
<accession>A0A6C0R1F8</accession>
<dbReference type="Gene3D" id="3.60.20.10">
    <property type="entry name" value="Glutamine Phosphoribosylpyrophosphate, subunit 1, domain 1"/>
    <property type="match status" value="1"/>
</dbReference>
<sequence length="176" mass="19909">MTTVIIDFKERKVLADKQTTQTFYKEVSPIRYMLSDNIPINEESFAIQSNDKIHRIGDVVLAGAGNRSEILRLVEHYEYKGYIPPPKEEDVTIAVVRRKGEGLFVELYDAQKGKHFWNSPKWDLQLIQGTDNFITFGSGGNYAYGAIKAGVPSEDAIRAASKCDKYTSFEYDSVTL</sequence>
<proteinExistence type="predicted"/>